<dbReference type="InterPro" id="IPR002514">
    <property type="entry name" value="Transposase_8"/>
</dbReference>
<accession>A0A1C3XNK3</accession>
<name>A0A1C3XNK3_9BRAD</name>
<organism evidence="1 2">
    <name type="scientific">Bradyrhizobium yuanmingense</name>
    <dbReference type="NCBI Taxonomy" id="108015"/>
    <lineage>
        <taxon>Bacteria</taxon>
        <taxon>Pseudomonadati</taxon>
        <taxon>Pseudomonadota</taxon>
        <taxon>Alphaproteobacteria</taxon>
        <taxon>Hyphomicrobiales</taxon>
        <taxon>Nitrobacteraceae</taxon>
        <taxon>Bradyrhizobium</taxon>
    </lineage>
</organism>
<dbReference type="SUPFAM" id="SSF48295">
    <property type="entry name" value="TrpR-like"/>
    <property type="match status" value="1"/>
</dbReference>
<dbReference type="Pfam" id="PF01527">
    <property type="entry name" value="HTH_Tnp_1"/>
    <property type="match status" value="1"/>
</dbReference>
<dbReference type="AlphaFoldDB" id="A0A1C3XNK3"/>
<dbReference type="InterPro" id="IPR010921">
    <property type="entry name" value="Trp_repressor/repl_initiator"/>
</dbReference>
<protein>
    <submittedName>
        <fullName evidence="1">Transposase</fullName>
    </submittedName>
</protein>
<dbReference type="Gene3D" id="1.10.10.10">
    <property type="entry name" value="Winged helix-like DNA-binding domain superfamily/Winged helix DNA-binding domain"/>
    <property type="match status" value="1"/>
</dbReference>
<gene>
    <name evidence="1" type="ORF">GA0061099_10814</name>
</gene>
<proteinExistence type="predicted"/>
<dbReference type="InterPro" id="IPR036388">
    <property type="entry name" value="WH-like_DNA-bd_sf"/>
</dbReference>
<dbReference type="EMBL" id="FMAE01000081">
    <property type="protein sequence ID" value="SCB53604.1"/>
    <property type="molecule type" value="Genomic_DNA"/>
</dbReference>
<dbReference type="Proteomes" id="UP000183174">
    <property type="component" value="Unassembled WGS sequence"/>
</dbReference>
<dbReference type="GO" id="GO:0004803">
    <property type="term" value="F:transposase activity"/>
    <property type="evidence" value="ECO:0007669"/>
    <property type="project" value="InterPro"/>
</dbReference>
<dbReference type="GO" id="GO:0006313">
    <property type="term" value="P:DNA transposition"/>
    <property type="evidence" value="ECO:0007669"/>
    <property type="project" value="InterPro"/>
</dbReference>
<dbReference type="GO" id="GO:0043565">
    <property type="term" value="F:sequence-specific DNA binding"/>
    <property type="evidence" value="ECO:0007669"/>
    <property type="project" value="InterPro"/>
</dbReference>
<reference evidence="1 2" key="1">
    <citation type="submission" date="2016-08" db="EMBL/GenBank/DDBJ databases">
        <authorList>
            <person name="Seilhamer J.J."/>
        </authorList>
    </citation>
    <scope>NUCLEOTIDE SEQUENCE [LARGE SCALE GENOMIC DNA]</scope>
    <source>
        <strain evidence="1 2">CCBAU 10071</strain>
    </source>
</reference>
<sequence>MSKRARRQHAPAFKAKVALAAIKGEMTLAQLAEHFDVHPNQITQWKSQLQGAAAEVFGPGANRTSEPAVDVKTLHAKIGELTLENDS</sequence>
<evidence type="ECO:0000313" key="2">
    <source>
        <dbReference type="Proteomes" id="UP000183174"/>
    </source>
</evidence>
<evidence type="ECO:0000313" key="1">
    <source>
        <dbReference type="EMBL" id="SCB53604.1"/>
    </source>
</evidence>